<dbReference type="InterPro" id="IPR036779">
    <property type="entry name" value="LysM_dom_sf"/>
</dbReference>
<dbReference type="InterPro" id="IPR020012">
    <property type="entry name" value="LysM_FimV"/>
</dbReference>
<accession>G4CLP7</accession>
<dbReference type="SUPFAM" id="SSF54106">
    <property type="entry name" value="LysM domain"/>
    <property type="match status" value="1"/>
</dbReference>
<name>G4CLP7_9NEIS</name>
<dbReference type="OrthoDB" id="5298707at2"/>
<protein>
    <submittedName>
        <fullName evidence="5">TspA protein</fullName>
    </submittedName>
</protein>
<organism evidence="5 6">
    <name type="scientific">Neisseria wadsworthii 9715</name>
    <dbReference type="NCBI Taxonomy" id="1030841"/>
    <lineage>
        <taxon>Bacteria</taxon>
        <taxon>Pseudomonadati</taxon>
        <taxon>Pseudomonadota</taxon>
        <taxon>Betaproteobacteria</taxon>
        <taxon>Neisseriales</taxon>
        <taxon>Neisseriaceae</taxon>
        <taxon>Neisseria</taxon>
    </lineage>
</organism>
<dbReference type="HOGENOM" id="CLU_435349_0_0_4"/>
<evidence type="ECO:0000256" key="1">
    <source>
        <dbReference type="SAM" id="MobiDB-lite"/>
    </source>
</evidence>
<evidence type="ECO:0000256" key="2">
    <source>
        <dbReference type="SAM" id="Phobius"/>
    </source>
</evidence>
<evidence type="ECO:0000259" key="4">
    <source>
        <dbReference type="PROSITE" id="PS51782"/>
    </source>
</evidence>
<dbReference type="PROSITE" id="PS51782">
    <property type="entry name" value="LYSM"/>
    <property type="match status" value="1"/>
</dbReference>
<gene>
    <name evidence="5" type="primary">tspA</name>
    <name evidence="5" type="ORF">HMPREF9370_0006</name>
</gene>
<dbReference type="NCBIfam" id="TIGR03505">
    <property type="entry name" value="FimV_core"/>
    <property type="match status" value="1"/>
</dbReference>
<dbReference type="NCBIfam" id="TIGR03504">
    <property type="entry name" value="FimV_Cterm"/>
    <property type="match status" value="1"/>
</dbReference>
<dbReference type="SMART" id="SM00257">
    <property type="entry name" value="LysM"/>
    <property type="match status" value="1"/>
</dbReference>
<feature type="transmembrane region" description="Helical" evidence="2">
    <location>
        <begin position="238"/>
        <end position="255"/>
    </location>
</feature>
<evidence type="ECO:0000256" key="3">
    <source>
        <dbReference type="SAM" id="SignalP"/>
    </source>
</evidence>
<dbReference type="Gene3D" id="3.10.350.10">
    <property type="entry name" value="LysM domain"/>
    <property type="match status" value="1"/>
</dbReference>
<feature type="region of interest" description="Disordered" evidence="1">
    <location>
        <begin position="337"/>
        <end position="372"/>
    </location>
</feature>
<dbReference type="RefSeq" id="WP_009115153.1">
    <property type="nucleotide sequence ID" value="NZ_JH165159.1"/>
</dbReference>
<dbReference type="InterPro" id="IPR020011">
    <property type="entry name" value="FimV_C"/>
</dbReference>
<keyword evidence="6" id="KW-1185">Reference proteome</keyword>
<feature type="chain" id="PRO_5003462121" evidence="3">
    <location>
        <begin position="34"/>
        <end position="628"/>
    </location>
</feature>
<keyword evidence="2" id="KW-0812">Transmembrane</keyword>
<dbReference type="AlphaFoldDB" id="G4CLP7"/>
<dbReference type="EMBL" id="AGAZ01000001">
    <property type="protein sequence ID" value="EGZ51358.1"/>
    <property type="molecule type" value="Genomic_DNA"/>
</dbReference>
<feature type="compositionally biased region" description="Acidic residues" evidence="1">
    <location>
        <begin position="355"/>
        <end position="370"/>
    </location>
</feature>
<dbReference type="CDD" id="cd00118">
    <property type="entry name" value="LysM"/>
    <property type="match status" value="1"/>
</dbReference>
<feature type="region of interest" description="Disordered" evidence="1">
    <location>
        <begin position="484"/>
        <end position="503"/>
    </location>
</feature>
<dbReference type="InterPro" id="IPR038440">
    <property type="entry name" value="FimV_C_sf"/>
</dbReference>
<dbReference type="Gene3D" id="1.20.58.2200">
    <property type="match status" value="1"/>
</dbReference>
<dbReference type="PATRIC" id="fig|1030841.3.peg.7"/>
<feature type="domain" description="LysM" evidence="4">
    <location>
        <begin position="49"/>
        <end position="104"/>
    </location>
</feature>
<dbReference type="STRING" id="1030841.HMPREF9370_0006"/>
<dbReference type="Pfam" id="PF01476">
    <property type="entry name" value="LysM"/>
    <property type="match status" value="1"/>
</dbReference>
<evidence type="ECO:0000313" key="6">
    <source>
        <dbReference type="Proteomes" id="UP000005336"/>
    </source>
</evidence>
<keyword evidence="3" id="KW-0732">Signal</keyword>
<dbReference type="InterPro" id="IPR018392">
    <property type="entry name" value="LysM"/>
</dbReference>
<proteinExistence type="predicted"/>
<keyword evidence="2" id="KW-1133">Transmembrane helix</keyword>
<feature type="signal peptide" evidence="3">
    <location>
        <begin position="1"/>
        <end position="33"/>
    </location>
</feature>
<comment type="caution">
    <text evidence="5">The sequence shown here is derived from an EMBL/GenBank/DDBJ whole genome shotgun (WGS) entry which is preliminary data.</text>
</comment>
<sequence length="628" mass="67356">MKIQLGGQVLKINSRIKLIALSVSMIVSLGAVAAPETNMPDASAKQEKGHYTVRQGETLAQIAARFRPADASLNETIRALVKANPRAFKNGNINFIRAGEVLVIPSSLELSKLDGQPAIDKRTAPPASDSAASQVKQFPVIVPVEPKTVEPVKPVEVPKPVEEKKPLEIKASESVPAKPVQKAEEVVAPKTASAVQPSADSAEVAKTTQPTQAEQADKEKAEALPPVEAEEKEKSRSSLLWVVLLGIGLLGLFIFNKMKGNKKPKDVFVDENLNEPEPVEKTTQTVAPVAGAAAVSEVKDEEESIFFSDVEQAKQPKEVPAGEVDIDLSALDDQGGIVSSAVTNDEETNKRRDADWDEIESTDSIYEEEPTSVKVEAEEDIVDVEVAVSEDDESSSCIADAEDGKHAPLEFDLPEESVHIEVAEEVIEETEEALAVEASSISKEVDAAPEEVETALTATTLESSVVSEGQVEEQLEVVESVQTVEEPKAEDTHAFPASEVESEAQRVEIQEIQPEDDEGPLSLDQSGLVVEAGDVAAEEDFSNTHITEADDDTVIEWDSVQFGDADGNVGFVSESVGMTAPLEAKYELAQMYIEIGDPDAARETLNELVEEASGDILAKSKALLAELG</sequence>
<dbReference type="Proteomes" id="UP000005336">
    <property type="component" value="Unassembled WGS sequence"/>
</dbReference>
<feature type="region of interest" description="Disordered" evidence="1">
    <location>
        <begin position="188"/>
        <end position="231"/>
    </location>
</feature>
<evidence type="ECO:0000313" key="5">
    <source>
        <dbReference type="EMBL" id="EGZ51358.1"/>
    </source>
</evidence>
<keyword evidence="2" id="KW-0472">Membrane</keyword>
<reference evidence="5 6" key="1">
    <citation type="submission" date="2011-06" db="EMBL/GenBank/DDBJ databases">
        <authorList>
            <person name="Muzny D."/>
            <person name="Qin X."/>
            <person name="Deng J."/>
            <person name="Jiang H."/>
            <person name="Liu Y."/>
            <person name="Qu J."/>
            <person name="Song X.-Z."/>
            <person name="Zhang L."/>
            <person name="Thornton R."/>
            <person name="Coyle M."/>
            <person name="Francisco L."/>
            <person name="Jackson L."/>
            <person name="Javaid M."/>
            <person name="Korchina V."/>
            <person name="Kovar C."/>
            <person name="Mata R."/>
            <person name="Mathew T."/>
            <person name="Ngo R."/>
            <person name="Nguyen L."/>
            <person name="Nguyen N."/>
            <person name="Okwuonu G."/>
            <person name="Ongeri F."/>
            <person name="Pham C."/>
            <person name="Simmons D."/>
            <person name="Wilczek-Boney K."/>
            <person name="Hale W."/>
            <person name="Jakkamsetti A."/>
            <person name="Pham P."/>
            <person name="Ruth R."/>
            <person name="San Lucas F."/>
            <person name="Warren J."/>
            <person name="Zhang J."/>
            <person name="Zhao Z."/>
            <person name="Zhou C."/>
            <person name="Zhu D."/>
            <person name="Lee S."/>
            <person name="Bess C."/>
            <person name="Blankenburg K."/>
            <person name="Forbes L."/>
            <person name="Fu Q."/>
            <person name="Gubbala S."/>
            <person name="Hirani K."/>
            <person name="Jayaseelan J.C."/>
            <person name="Lara F."/>
            <person name="Munidasa M."/>
            <person name="Palculict T."/>
            <person name="Patil S."/>
            <person name="Pu L.-L."/>
            <person name="Saada N."/>
            <person name="Tang L."/>
            <person name="Weissenberger G."/>
            <person name="Zhu Y."/>
            <person name="Hemphill L."/>
            <person name="Shang Y."/>
            <person name="Youmans B."/>
            <person name="Ayvaz T."/>
            <person name="Ross M."/>
            <person name="Santibanez J."/>
            <person name="Aqrawi P."/>
            <person name="Gross S."/>
            <person name="Joshi V."/>
            <person name="Fowler G."/>
            <person name="Nazareth L."/>
            <person name="Reid J."/>
            <person name="Worley K."/>
            <person name="Petrosino J."/>
            <person name="Highlander S."/>
            <person name="Gibbs R."/>
        </authorList>
    </citation>
    <scope>NUCLEOTIDE SEQUENCE [LARGE SCALE GENOMIC DNA]</scope>
    <source>
        <strain evidence="5 6">9715</strain>
    </source>
</reference>